<keyword evidence="9" id="KW-1185">Reference proteome</keyword>
<dbReference type="Pfam" id="PF00013">
    <property type="entry name" value="KH_1"/>
    <property type="match status" value="1"/>
</dbReference>
<dbReference type="Gene3D" id="3.40.50.300">
    <property type="entry name" value="P-loop containing nucleotide triphosphate hydrolases"/>
    <property type="match status" value="1"/>
</dbReference>
<keyword evidence="2 5" id="KW-0863">Zinc-finger</keyword>
<dbReference type="KEGG" id="lmat:92513533"/>
<accession>A0A836GHX1</accession>
<dbReference type="PROSITE" id="PS50103">
    <property type="entry name" value="ZF_C3H1"/>
    <property type="match status" value="1"/>
</dbReference>
<dbReference type="InterPro" id="IPR000571">
    <property type="entry name" value="Znf_CCCH"/>
</dbReference>
<evidence type="ECO:0000313" key="9">
    <source>
        <dbReference type="Proteomes" id="UP000673552"/>
    </source>
</evidence>
<evidence type="ECO:0000256" key="6">
    <source>
        <dbReference type="SAM" id="MobiDB-lite"/>
    </source>
</evidence>
<feature type="compositionally biased region" description="Gly residues" evidence="6">
    <location>
        <begin position="115"/>
        <end position="125"/>
    </location>
</feature>
<dbReference type="Pfam" id="PF18044">
    <property type="entry name" value="zf-CCCH_4"/>
    <property type="match status" value="1"/>
</dbReference>
<dbReference type="GeneID" id="92513533"/>
<dbReference type="AlphaFoldDB" id="A0A836GHX1"/>
<dbReference type="CDD" id="cd00105">
    <property type="entry name" value="KH-I"/>
    <property type="match status" value="1"/>
</dbReference>
<keyword evidence="4" id="KW-0694">RNA-binding</keyword>
<evidence type="ECO:0000313" key="8">
    <source>
        <dbReference type="EMBL" id="KAG5475366.1"/>
    </source>
</evidence>
<dbReference type="EMBL" id="JAFEUZ010000027">
    <property type="protein sequence ID" value="KAG5475366.1"/>
    <property type="molecule type" value="Genomic_DNA"/>
</dbReference>
<dbReference type="FunFam" id="3.40.50.300:FF:002430">
    <property type="entry name" value="Zinc finger protein family member"/>
    <property type="match status" value="1"/>
</dbReference>
<dbReference type="InterPro" id="IPR004088">
    <property type="entry name" value="KH_dom_type_1"/>
</dbReference>
<dbReference type="PROSITE" id="PS50084">
    <property type="entry name" value="KH_TYPE_1"/>
    <property type="match status" value="1"/>
</dbReference>
<feature type="domain" description="C3H1-type" evidence="7">
    <location>
        <begin position="129"/>
        <end position="157"/>
    </location>
</feature>
<dbReference type="RefSeq" id="XP_067177631.1">
    <property type="nucleotide sequence ID" value="XM_067321021.1"/>
</dbReference>
<dbReference type="InterPro" id="IPR036855">
    <property type="entry name" value="Znf_CCCH_sf"/>
</dbReference>
<dbReference type="Proteomes" id="UP000673552">
    <property type="component" value="Unassembled WGS sequence"/>
</dbReference>
<feature type="region of interest" description="Disordered" evidence="6">
    <location>
        <begin position="63"/>
        <end position="128"/>
    </location>
</feature>
<dbReference type="InterPro" id="IPR036612">
    <property type="entry name" value="KH_dom_type_1_sf"/>
</dbReference>
<feature type="compositionally biased region" description="Basic and acidic residues" evidence="6">
    <location>
        <begin position="81"/>
        <end position="110"/>
    </location>
</feature>
<name>A0A836GHX1_9TRYP</name>
<evidence type="ECO:0000256" key="5">
    <source>
        <dbReference type="PROSITE-ProRule" id="PRU00723"/>
    </source>
</evidence>
<dbReference type="OrthoDB" id="410307at2759"/>
<evidence type="ECO:0000259" key="7">
    <source>
        <dbReference type="PROSITE" id="PS50103"/>
    </source>
</evidence>
<feature type="zinc finger region" description="C3H1-type" evidence="5">
    <location>
        <begin position="129"/>
        <end position="157"/>
    </location>
</feature>
<evidence type="ECO:0000256" key="2">
    <source>
        <dbReference type="ARBA" id="ARBA00022771"/>
    </source>
</evidence>
<keyword evidence="3 5" id="KW-0862">Zinc</keyword>
<dbReference type="SUPFAM" id="SSF54791">
    <property type="entry name" value="Eukaryotic type KH-domain (KH-domain type I)"/>
    <property type="match status" value="1"/>
</dbReference>
<dbReference type="Gene3D" id="4.10.1000.10">
    <property type="entry name" value="Zinc finger, CCCH-type"/>
    <property type="match status" value="1"/>
</dbReference>
<dbReference type="SMART" id="SM00322">
    <property type="entry name" value="KH"/>
    <property type="match status" value="1"/>
</dbReference>
<protein>
    <recommendedName>
        <fullName evidence="7">C3H1-type domain-containing protein</fullName>
    </recommendedName>
</protein>
<reference evidence="9" key="1">
    <citation type="journal article" date="2021" name="Microbiol. Resour. Announc.">
        <title>LGAAP: Leishmaniinae Genome Assembly and Annotation Pipeline.</title>
        <authorList>
            <person name="Almutairi H."/>
            <person name="Urbaniak M.D."/>
            <person name="Bates M.D."/>
            <person name="Jariyapan N."/>
            <person name="Kwakye-Nuako G."/>
            <person name="Thomaz-Soccol V."/>
            <person name="Al-Salem W.S."/>
            <person name="Dillon R.J."/>
            <person name="Bates P.A."/>
            <person name="Gatherer D."/>
        </authorList>
    </citation>
    <scope>NUCLEOTIDE SEQUENCE [LARGE SCALE GENOMIC DNA]</scope>
</reference>
<dbReference type="SUPFAM" id="SSF52540">
    <property type="entry name" value="P-loop containing nucleoside triphosphate hydrolases"/>
    <property type="match status" value="1"/>
</dbReference>
<dbReference type="GO" id="GO:0008270">
    <property type="term" value="F:zinc ion binding"/>
    <property type="evidence" value="ECO:0007669"/>
    <property type="project" value="UniProtKB-KW"/>
</dbReference>
<proteinExistence type="predicted"/>
<dbReference type="InterPro" id="IPR027417">
    <property type="entry name" value="P-loop_NTPase"/>
</dbReference>
<evidence type="ECO:0000256" key="1">
    <source>
        <dbReference type="ARBA" id="ARBA00022723"/>
    </source>
</evidence>
<gene>
    <name evidence="8" type="ORF">LSCM1_03479</name>
</gene>
<evidence type="ECO:0000256" key="3">
    <source>
        <dbReference type="ARBA" id="ARBA00022833"/>
    </source>
</evidence>
<dbReference type="Gene3D" id="3.30.1370.10">
    <property type="entry name" value="K Homology domain, type 1"/>
    <property type="match status" value="1"/>
</dbReference>
<dbReference type="InterPro" id="IPR041367">
    <property type="entry name" value="Znf-CCCH_4"/>
</dbReference>
<reference evidence="9" key="2">
    <citation type="journal article" date="2021" name="Sci. Data">
        <title>Chromosome-scale genome sequencing, assembly and annotation of six genomes from subfamily Leishmaniinae.</title>
        <authorList>
            <person name="Almutairi H."/>
            <person name="Urbaniak M.D."/>
            <person name="Bates M.D."/>
            <person name="Jariyapan N."/>
            <person name="Kwakye-Nuako G."/>
            <person name="Thomaz Soccol V."/>
            <person name="Al-Salem W.S."/>
            <person name="Dillon R.J."/>
            <person name="Bates P.A."/>
            <person name="Gatherer D."/>
        </authorList>
    </citation>
    <scope>NUCLEOTIDE SEQUENCE [LARGE SCALE GENOMIC DNA]</scope>
</reference>
<feature type="compositionally biased region" description="Basic residues" evidence="6">
    <location>
        <begin position="521"/>
        <end position="532"/>
    </location>
</feature>
<evidence type="ECO:0000256" key="4">
    <source>
        <dbReference type="PROSITE-ProRule" id="PRU00117"/>
    </source>
</evidence>
<keyword evidence="1 5" id="KW-0479">Metal-binding</keyword>
<dbReference type="GO" id="GO:0003723">
    <property type="term" value="F:RNA binding"/>
    <property type="evidence" value="ECO:0007669"/>
    <property type="project" value="UniProtKB-UniRule"/>
</dbReference>
<organism evidence="8 9">
    <name type="scientific">Leishmania martiniquensis</name>
    <dbReference type="NCBI Taxonomy" id="1580590"/>
    <lineage>
        <taxon>Eukaryota</taxon>
        <taxon>Discoba</taxon>
        <taxon>Euglenozoa</taxon>
        <taxon>Kinetoplastea</taxon>
        <taxon>Metakinetoplastina</taxon>
        <taxon>Trypanosomatida</taxon>
        <taxon>Trypanosomatidae</taxon>
        <taxon>Leishmaniinae</taxon>
        <taxon>Leishmania</taxon>
    </lineage>
</organism>
<sequence>MSQQNAVEALLARLQMGDAIPAFQAMGVDRIVTLRKMSEEALRQAVPDTEQRQALMDAIESRGHLQSRRAGPPSSQPHLPRTADADFGRGGNDDSRGGYAPRADRGDRGLRGMRSGRGGGRGSGMPNGDDAARLCRHVFTSEGCKYGDKCRYSHDENDRRRAQELPTGVGMAQRSLERPPANFKFTIEVEIPTERIKYLLGSQGNNMKYINETCGTYNERFDHVDEKEETFTIRLLGGSEEAVSKAKEMLLLSAGVKREEEKKDRFQYAVNELDANTHAARLFAACNTKNKNTTRHLSDAIVRNVVSSFNFVRPQEVRHFYMYTSSSDKDKLEMVSKIVSQLKGVQAILFCDQKRVEEMCKGSQRIARHFNGVEPQFVFRQLSKEERMMALERFKKGVTNENGVHQRLLVTSEDYAKLARKTIIPYVNLVINFSVPRAEEFYVLQSQVSGRQGTIGASFLCVSNYEESLFRELEKNIHFERFEDEEHFRETAVELSYDTEAHPLTPEDADPPADWREHLHDKKPRQNFGKRR</sequence>
<comment type="caution">
    <text evidence="8">The sequence shown here is derived from an EMBL/GenBank/DDBJ whole genome shotgun (WGS) entry which is preliminary data.</text>
</comment>
<feature type="region of interest" description="Disordered" evidence="6">
    <location>
        <begin position="497"/>
        <end position="532"/>
    </location>
</feature>
<dbReference type="InterPro" id="IPR004087">
    <property type="entry name" value="KH_dom"/>
</dbReference>
<dbReference type="SUPFAM" id="SSF90229">
    <property type="entry name" value="CCCH zinc finger"/>
    <property type="match status" value="1"/>
</dbReference>